<evidence type="ECO:0000313" key="2">
    <source>
        <dbReference type="Proteomes" id="UP000249061"/>
    </source>
</evidence>
<dbReference type="EMBL" id="QFQP01000019">
    <property type="protein sequence ID" value="PZR09904.1"/>
    <property type="molecule type" value="Genomic_DNA"/>
</dbReference>
<dbReference type="InterPro" id="IPR027304">
    <property type="entry name" value="Trigger_fact/SurA_dom_sf"/>
</dbReference>
<organism evidence="1 2">
    <name type="scientific">Archangium gephyra</name>
    <dbReference type="NCBI Taxonomy" id="48"/>
    <lineage>
        <taxon>Bacteria</taxon>
        <taxon>Pseudomonadati</taxon>
        <taxon>Myxococcota</taxon>
        <taxon>Myxococcia</taxon>
        <taxon>Myxococcales</taxon>
        <taxon>Cystobacterineae</taxon>
        <taxon>Archangiaceae</taxon>
        <taxon>Archangium</taxon>
    </lineage>
</organism>
<reference evidence="1 2" key="1">
    <citation type="submission" date="2017-08" db="EMBL/GenBank/DDBJ databases">
        <title>Infants hospitalized years apart are colonized by the same room-sourced microbial strains.</title>
        <authorList>
            <person name="Brooks B."/>
            <person name="Olm M.R."/>
            <person name="Firek B.A."/>
            <person name="Baker R."/>
            <person name="Thomas B.C."/>
            <person name="Morowitz M.J."/>
            <person name="Banfield J.F."/>
        </authorList>
    </citation>
    <scope>NUCLEOTIDE SEQUENCE [LARGE SCALE GENOMIC DNA]</scope>
    <source>
        <strain evidence="1">S2_003_000_R2_14</strain>
    </source>
</reference>
<name>A0A2W5V2H4_9BACT</name>
<dbReference type="SUPFAM" id="SSF109998">
    <property type="entry name" value="Triger factor/SurA peptide-binding domain-like"/>
    <property type="match status" value="1"/>
</dbReference>
<dbReference type="Gene3D" id="1.10.4030.10">
    <property type="entry name" value="Porin chaperone SurA, peptide-binding domain"/>
    <property type="match status" value="1"/>
</dbReference>
<proteinExistence type="predicted"/>
<dbReference type="AlphaFoldDB" id="A0A2W5V2H4"/>
<protein>
    <submittedName>
        <fullName evidence="1">Uncharacterized protein</fullName>
    </submittedName>
</protein>
<sequence length="174" mass="19444">MEFEARVLLIDAGGVTAAFAPLDQQVLEASLKAIIDQRLAVLEADKLEAYPLDEGELEGAIARFRARFGSEARFVQFLVNHEAELTDLAEVLRRSLRAQKALEGKLRLRATVTDADARAYVLEHADLKTAPLDKVKSMLVQKRFGELVREELAEQRRQHDVRLLGPYAPRQGGP</sequence>
<evidence type="ECO:0000313" key="1">
    <source>
        <dbReference type="EMBL" id="PZR09904.1"/>
    </source>
</evidence>
<accession>A0A2W5V2H4</accession>
<gene>
    <name evidence="1" type="ORF">DI536_21480</name>
</gene>
<dbReference type="Proteomes" id="UP000249061">
    <property type="component" value="Unassembled WGS sequence"/>
</dbReference>
<comment type="caution">
    <text evidence="1">The sequence shown here is derived from an EMBL/GenBank/DDBJ whole genome shotgun (WGS) entry which is preliminary data.</text>
</comment>